<dbReference type="PANTHER" id="PTHR21240">
    <property type="entry name" value="2-AMINO-3-CARBOXYLMUCONATE-6-SEMIALDEHYDE DECARBOXYLASE"/>
    <property type="match status" value="1"/>
</dbReference>
<evidence type="ECO:0000313" key="10">
    <source>
        <dbReference type="EMBL" id="EWY79772.1"/>
    </source>
</evidence>
<comment type="catalytic activity">
    <reaction evidence="6">
        <text>6-methylsalicylate + H(+) = 3-methylphenol + CO2</text>
        <dbReference type="Rhea" id="RHEA:23112"/>
        <dbReference type="ChEBI" id="CHEBI:15378"/>
        <dbReference type="ChEBI" id="CHEBI:16526"/>
        <dbReference type="ChEBI" id="CHEBI:17231"/>
        <dbReference type="ChEBI" id="CHEBI:36658"/>
        <dbReference type="EC" id="4.1.1.52"/>
    </reaction>
    <physiologicalReaction direction="left-to-right" evidence="6">
        <dbReference type="Rhea" id="RHEA:23113"/>
    </physiologicalReaction>
</comment>
<dbReference type="GO" id="GO:0019748">
    <property type="term" value="P:secondary metabolic process"/>
    <property type="evidence" value="ECO:0007669"/>
    <property type="project" value="TreeGrafter"/>
</dbReference>
<dbReference type="OrthoDB" id="2832284at2759"/>
<dbReference type="AlphaFoldDB" id="W9HC11"/>
<proteinExistence type="inferred from homology"/>
<evidence type="ECO:0000256" key="2">
    <source>
        <dbReference type="ARBA" id="ARBA00022723"/>
    </source>
</evidence>
<accession>W9HC11</accession>
<protein>
    <recommendedName>
        <fullName evidence="7">6-methylsalicylate decarboxylase</fullName>
        <ecNumber evidence="7">4.1.1.52</ecNumber>
    </recommendedName>
</protein>
<dbReference type="InterPro" id="IPR032466">
    <property type="entry name" value="Metal_Hydrolase"/>
</dbReference>
<dbReference type="CDD" id="cd01292">
    <property type="entry name" value="metallo-dependent_hydrolases"/>
    <property type="match status" value="1"/>
</dbReference>
<gene>
    <name evidence="10" type="ORF">FOYG_17062</name>
</gene>
<evidence type="ECO:0000256" key="4">
    <source>
        <dbReference type="ARBA" id="ARBA00022833"/>
    </source>
</evidence>
<dbReference type="GO" id="GO:0047596">
    <property type="term" value="F:6-methylsalicylate decarboxylase activity"/>
    <property type="evidence" value="ECO:0007669"/>
    <property type="project" value="UniProtKB-EC"/>
</dbReference>
<dbReference type="EMBL" id="JH717855">
    <property type="protein sequence ID" value="EWY79772.1"/>
    <property type="molecule type" value="Genomic_DNA"/>
</dbReference>
<keyword evidence="2" id="KW-0479">Metal-binding</keyword>
<dbReference type="GO" id="GO:0046872">
    <property type="term" value="F:metal ion binding"/>
    <property type="evidence" value="ECO:0007669"/>
    <property type="project" value="UniProtKB-KW"/>
</dbReference>
<dbReference type="HOGENOM" id="CLU_039329_2_1_1"/>
<evidence type="ECO:0000256" key="1">
    <source>
        <dbReference type="ARBA" id="ARBA00005871"/>
    </source>
</evidence>
<dbReference type="InterPro" id="IPR006680">
    <property type="entry name" value="Amidohydro-rel"/>
</dbReference>
<organism evidence="10 11">
    <name type="scientific">Fusarium oxysporum NRRL 32931</name>
    <dbReference type="NCBI Taxonomy" id="660029"/>
    <lineage>
        <taxon>Eukaryota</taxon>
        <taxon>Fungi</taxon>
        <taxon>Dikarya</taxon>
        <taxon>Ascomycota</taxon>
        <taxon>Pezizomycotina</taxon>
        <taxon>Sordariomycetes</taxon>
        <taxon>Hypocreomycetidae</taxon>
        <taxon>Hypocreales</taxon>
        <taxon>Nectriaceae</taxon>
        <taxon>Fusarium</taxon>
        <taxon>Fusarium oxysporum species complex</taxon>
    </lineage>
</organism>
<dbReference type="Proteomes" id="UP000030753">
    <property type="component" value="Unassembled WGS sequence"/>
</dbReference>
<dbReference type="SUPFAM" id="SSF51556">
    <property type="entry name" value="Metallo-dependent hydrolases"/>
    <property type="match status" value="1"/>
</dbReference>
<evidence type="ECO:0000256" key="6">
    <source>
        <dbReference type="ARBA" id="ARBA00036832"/>
    </source>
</evidence>
<dbReference type="Pfam" id="PF04909">
    <property type="entry name" value="Amidohydro_2"/>
    <property type="match status" value="1"/>
</dbReference>
<evidence type="ECO:0000256" key="3">
    <source>
        <dbReference type="ARBA" id="ARBA00022793"/>
    </source>
</evidence>
<dbReference type="EC" id="4.1.1.52" evidence="7"/>
<evidence type="ECO:0000259" key="9">
    <source>
        <dbReference type="Pfam" id="PF04909"/>
    </source>
</evidence>
<dbReference type="Gene3D" id="3.20.20.140">
    <property type="entry name" value="Metal-dependent hydrolases"/>
    <property type="match status" value="1"/>
</dbReference>
<keyword evidence="5 8" id="KW-0456">Lyase</keyword>
<dbReference type="GO" id="GO:0005829">
    <property type="term" value="C:cytosol"/>
    <property type="evidence" value="ECO:0007669"/>
    <property type="project" value="TreeGrafter"/>
</dbReference>
<evidence type="ECO:0000313" key="11">
    <source>
        <dbReference type="Proteomes" id="UP000030753"/>
    </source>
</evidence>
<name>W9HC11_FUSOX</name>
<dbReference type="PANTHER" id="PTHR21240:SF29">
    <property type="entry name" value="AMIDOHYDROLASE-RELATED DOMAIN-CONTAINING PROTEIN"/>
    <property type="match status" value="1"/>
</dbReference>
<dbReference type="InterPro" id="IPR032465">
    <property type="entry name" value="ACMSD"/>
</dbReference>
<feature type="domain" description="Amidohydrolase-related" evidence="9">
    <location>
        <begin position="18"/>
        <end position="312"/>
    </location>
</feature>
<evidence type="ECO:0000256" key="8">
    <source>
        <dbReference type="RuleBase" id="RU366045"/>
    </source>
</evidence>
<reference evidence="10 11" key="1">
    <citation type="submission" date="2011-06" db="EMBL/GenBank/DDBJ databases">
        <title>The Genome Sequence of Fusarium oxysporum FOSC 3-a.</title>
        <authorList>
            <consortium name="The Broad Institute Genome Sequencing Platform"/>
            <person name="Ma L.-J."/>
            <person name="Gale L.R."/>
            <person name="Schwartz D.C."/>
            <person name="Zhou S."/>
            <person name="Corby-Kistler H."/>
            <person name="Young S.K."/>
            <person name="Zeng Q."/>
            <person name="Gargeya S."/>
            <person name="Fitzgerald M."/>
            <person name="Haas B."/>
            <person name="Abouelleil A."/>
            <person name="Alvarado L."/>
            <person name="Arachchi H.M."/>
            <person name="Berlin A."/>
            <person name="Brown A."/>
            <person name="Chapman S.B."/>
            <person name="Chen Z."/>
            <person name="Dunbar C."/>
            <person name="Freedman E."/>
            <person name="Gearin G."/>
            <person name="Gellesch M."/>
            <person name="Goldberg J."/>
            <person name="Griggs A."/>
            <person name="Gujja S."/>
            <person name="Heiman D."/>
            <person name="Howarth C."/>
            <person name="Larson L."/>
            <person name="Lui A."/>
            <person name="MacDonald P.J.P."/>
            <person name="Mehta T."/>
            <person name="Montmayeur A."/>
            <person name="Murphy C."/>
            <person name="Neiman D."/>
            <person name="Pearson M."/>
            <person name="Priest M."/>
            <person name="Roberts A."/>
            <person name="Saif S."/>
            <person name="Shea T."/>
            <person name="Shenoy N."/>
            <person name="Sisk P."/>
            <person name="Stolte C."/>
            <person name="Sykes S."/>
            <person name="Wortman J."/>
            <person name="Nusbaum C."/>
            <person name="Birren B."/>
        </authorList>
    </citation>
    <scope>NUCLEOTIDE SEQUENCE [LARGE SCALE GENOMIC DNA]</scope>
    <source>
        <strain evidence="11">FOSC 3-a</strain>
    </source>
</reference>
<evidence type="ECO:0000256" key="5">
    <source>
        <dbReference type="ARBA" id="ARBA00023239"/>
    </source>
</evidence>
<keyword evidence="3 8" id="KW-0210">Decarboxylase</keyword>
<dbReference type="GO" id="GO:0016787">
    <property type="term" value="F:hydrolase activity"/>
    <property type="evidence" value="ECO:0007669"/>
    <property type="project" value="InterPro"/>
</dbReference>
<keyword evidence="4" id="KW-0862">Zinc</keyword>
<evidence type="ECO:0000256" key="7">
    <source>
        <dbReference type="ARBA" id="ARBA00038889"/>
    </source>
</evidence>
<comment type="similarity">
    <text evidence="1">Belongs to the metallo-dependent hydrolases superfamily. ACMSD family.</text>
</comment>
<sequence length="372" mass="40960">MITGVLPKLVKRSHTSRIDTHIHVIPPSYLEAINANGGDPSGWPTPSWTLEECIRFSDTIRSSFSVLSITAPGPALLGPTDAGRKLAQTANKEVWDICQRRPDRFGFFASLPDFNDIEGTLAEIEDIFVHKRRANGVAVMTSYGDRLVGDETFKPIWEALDRHNALVFVHPSHVSITPEYISNFLPQPVIDYPQATTRAALSLVLSGIMTECHHIDVILSHGGGTLPYLAARGLGSLAHPIIQAKSPVNLLQAKHAMSRFYYDIALSTSTPQLKALEAFAPAKNILYGSDFPYAPKPGIYAGLLQYAKYYRSEENCKFGPSQLSANAIALLAKHKNEYSFLPSDTHAEGHDKFEFGRDDSQDAEDAIKALEM</sequence>